<accession>A0AAN2BJQ4</accession>
<proteinExistence type="predicted"/>
<sequence>MFVSPHIQLFNSRRKSLPSVLSLIGTGFNFTAQVPALCALKANAFEDIIRVNITSSSVFAYFIIQAHLTRSLRHERLIGLDLLCRELHETGLSTYLSRWFSVHTGKTSFFENQKLGDTCQLLFPEPFLQRTLSSLPDNLCFWAYCTKKNALTKISVSEGYGDMTFAQVIRACATIPKLHGSYPYKNRAFIDPLHSPKAKAFLQQISAIEGNHLILNTKKTEDTNAGTLYVSVQDGPDHSRRDYYRFMLNANNPQTEDTQQQAVTALQQWPLVRRNKTPVRKAATTA</sequence>
<name>A0AAN2BJQ4_9GAMM</name>
<reference evidence="1 2" key="1">
    <citation type="journal article" date="2022" name="IScience">
        <title>An ultrasensitive nanofiber-based assay for enzymatic hydrolysis and deep-sea microbial degradation of cellulose.</title>
        <authorList>
            <person name="Tsudome M."/>
            <person name="Tachioka M."/>
            <person name="Miyazaki M."/>
            <person name="Uchimura K."/>
            <person name="Tsuda M."/>
            <person name="Takaki Y."/>
            <person name="Deguchi S."/>
        </authorList>
    </citation>
    <scope>NUCLEOTIDE SEQUENCE [LARGE SCALE GENOMIC DNA]</scope>
    <source>
        <strain evidence="1 2">GE09</strain>
    </source>
</reference>
<keyword evidence="2" id="KW-1185">Reference proteome</keyword>
<dbReference type="RefSeq" id="WP_236986719.1">
    <property type="nucleotide sequence ID" value="NZ_AP023086.1"/>
</dbReference>
<dbReference type="AlphaFoldDB" id="A0AAN2BJQ4"/>
<evidence type="ECO:0000313" key="1">
    <source>
        <dbReference type="EMBL" id="BCD97245.1"/>
    </source>
</evidence>
<dbReference type="KEGG" id="marq:MARGE09_P1446"/>
<protein>
    <submittedName>
        <fullName evidence="1">Uncharacterized protein</fullName>
    </submittedName>
</protein>
<evidence type="ECO:0000313" key="2">
    <source>
        <dbReference type="Proteomes" id="UP001320119"/>
    </source>
</evidence>
<dbReference type="EMBL" id="AP023086">
    <property type="protein sequence ID" value="BCD97245.1"/>
    <property type="molecule type" value="Genomic_DNA"/>
</dbReference>
<gene>
    <name evidence="1" type="ORF">MARGE09_P1446</name>
</gene>
<dbReference type="Proteomes" id="UP001320119">
    <property type="component" value="Chromosome"/>
</dbReference>
<organism evidence="1 2">
    <name type="scientific">Marinagarivorans cellulosilyticus</name>
    <dbReference type="NCBI Taxonomy" id="2721545"/>
    <lineage>
        <taxon>Bacteria</taxon>
        <taxon>Pseudomonadati</taxon>
        <taxon>Pseudomonadota</taxon>
        <taxon>Gammaproteobacteria</taxon>
        <taxon>Cellvibrionales</taxon>
        <taxon>Cellvibrionaceae</taxon>
        <taxon>Marinagarivorans</taxon>
    </lineage>
</organism>